<comment type="caution">
    <text evidence="3">The sequence shown here is derived from an EMBL/GenBank/DDBJ whole genome shotgun (WGS) entry which is preliminary data.</text>
</comment>
<gene>
    <name evidence="3" type="ORF">BDP81DRAFT_426577</name>
</gene>
<feature type="chain" id="PRO_5042532691" description="Secreted protein" evidence="2">
    <location>
        <begin position="26"/>
        <end position="76"/>
    </location>
</feature>
<organism evidence="3 4">
    <name type="scientific">Colletotrichum phormii</name>
    <dbReference type="NCBI Taxonomy" id="359342"/>
    <lineage>
        <taxon>Eukaryota</taxon>
        <taxon>Fungi</taxon>
        <taxon>Dikarya</taxon>
        <taxon>Ascomycota</taxon>
        <taxon>Pezizomycotina</taxon>
        <taxon>Sordariomycetes</taxon>
        <taxon>Hypocreomycetidae</taxon>
        <taxon>Glomerellales</taxon>
        <taxon>Glomerellaceae</taxon>
        <taxon>Colletotrichum</taxon>
        <taxon>Colletotrichum acutatum species complex</taxon>
    </lineage>
</organism>
<dbReference type="Proteomes" id="UP001243989">
    <property type="component" value="Unassembled WGS sequence"/>
</dbReference>
<protein>
    <recommendedName>
        <fullName evidence="5">Secreted protein</fullName>
    </recommendedName>
</protein>
<keyword evidence="2" id="KW-0732">Signal</keyword>
<dbReference type="EMBL" id="JAHMHQ010000009">
    <property type="protein sequence ID" value="KAK1637070.1"/>
    <property type="molecule type" value="Genomic_DNA"/>
</dbReference>
<feature type="region of interest" description="Disordered" evidence="1">
    <location>
        <begin position="28"/>
        <end position="51"/>
    </location>
</feature>
<sequence length="76" mass="8385">MCFHHAARHLVLVLVLVLILALSYSIDESSRRHSCSEQSGRATGDQGKGEPAVVQGIGWRQGQVCSRSDYKFKVVD</sequence>
<feature type="signal peptide" evidence="2">
    <location>
        <begin position="1"/>
        <end position="25"/>
    </location>
</feature>
<dbReference type="RefSeq" id="XP_060445677.1">
    <property type="nucleotide sequence ID" value="XM_060590306.1"/>
</dbReference>
<proteinExistence type="predicted"/>
<name>A0AAI9ZRW2_9PEZI</name>
<evidence type="ECO:0000313" key="4">
    <source>
        <dbReference type="Proteomes" id="UP001243989"/>
    </source>
</evidence>
<evidence type="ECO:0008006" key="5">
    <source>
        <dbReference type="Google" id="ProtNLM"/>
    </source>
</evidence>
<evidence type="ECO:0000313" key="3">
    <source>
        <dbReference type="EMBL" id="KAK1637070.1"/>
    </source>
</evidence>
<keyword evidence="4" id="KW-1185">Reference proteome</keyword>
<dbReference type="AlphaFoldDB" id="A0AAI9ZRW2"/>
<evidence type="ECO:0000256" key="1">
    <source>
        <dbReference type="SAM" id="MobiDB-lite"/>
    </source>
</evidence>
<evidence type="ECO:0000256" key="2">
    <source>
        <dbReference type="SAM" id="SignalP"/>
    </source>
</evidence>
<accession>A0AAI9ZRW2</accession>
<dbReference type="GeneID" id="85475168"/>
<reference evidence="3" key="1">
    <citation type="submission" date="2021-06" db="EMBL/GenBank/DDBJ databases">
        <title>Comparative genomics, transcriptomics and evolutionary studies reveal genomic signatures of adaptation to plant cell wall in hemibiotrophic fungi.</title>
        <authorList>
            <consortium name="DOE Joint Genome Institute"/>
            <person name="Baroncelli R."/>
            <person name="Diaz J.F."/>
            <person name="Benocci T."/>
            <person name="Peng M."/>
            <person name="Battaglia E."/>
            <person name="Haridas S."/>
            <person name="Andreopoulos W."/>
            <person name="Labutti K."/>
            <person name="Pangilinan J."/>
            <person name="Floch G.L."/>
            <person name="Makela M.R."/>
            <person name="Henrissat B."/>
            <person name="Grigoriev I.V."/>
            <person name="Crouch J.A."/>
            <person name="De Vries R.P."/>
            <person name="Sukno S.A."/>
            <person name="Thon M.R."/>
        </authorList>
    </citation>
    <scope>NUCLEOTIDE SEQUENCE</scope>
    <source>
        <strain evidence="3">CBS 102054</strain>
    </source>
</reference>